<comment type="caution">
    <text evidence="2">The sequence shown here is derived from an EMBL/GenBank/DDBJ whole genome shotgun (WGS) entry which is preliminary data.</text>
</comment>
<evidence type="ECO:0008006" key="4">
    <source>
        <dbReference type="Google" id="ProtNLM"/>
    </source>
</evidence>
<reference evidence="2" key="1">
    <citation type="submission" date="2020-10" db="EMBL/GenBank/DDBJ databases">
        <authorList>
            <person name="Gilroy R."/>
        </authorList>
    </citation>
    <scope>NUCLEOTIDE SEQUENCE</scope>
    <source>
        <strain evidence="2">F1-3629</strain>
    </source>
</reference>
<accession>A0A940IFQ0</accession>
<evidence type="ECO:0000313" key="2">
    <source>
        <dbReference type="EMBL" id="MBO8453158.1"/>
    </source>
</evidence>
<dbReference type="AlphaFoldDB" id="A0A940IFQ0"/>
<sequence>MKKFRIMCLAAASAALAMTSTGCEEAEPNRPVPPEINQNDIVFEAKEGELTSEGATITVTHNGTDKETYYGFWYTDLETNATNAINRVVAEFQETGTDLGSVVTTGKTHITVLNGLDPMTTYRYVVFGLNEDGTIYGTPGSVDFTTLKGEVTFTVSVSNVTETTANATVTSTGDNTDTWYCFATTDLTSPLAQVVSAEVERLGSSVSSVLKDGNNMVQLSGLTAGTSYRAVVTGLKSDGTTYGTPVSASFRTSSPSVTYTENPNWTVTYAGKGTTEEGPADMINVAVSAGTDTYMPGIVSVEYFNEIGIEEYVVEMVADYQAMIDMYAQMGLPITWADVLYTQSEQNIPFNVLDSSVEWYAVAFGVDTNGNPTGLYAMSEPFTPEELEASDEYNKWLGNWRIEDATGNGYDITIQAVTPEVNYAMSGWEAAVFGPNGGPNLEVGYDASTQNLVFVTNENMGTITVDGGEQCELGFYGTADDGYFYTGAYDIAIATMNQDNTTATVVGNTLEGETGPVTMVSMQFFGLTSNSGYSFSDEPTFPLTMTKTSAQSSGVAAKAMRFETKDYRLGTLRTTGTPHIVKSAK</sequence>
<feature type="chain" id="PRO_5036680497" description="Fibronectin type-III domain-containing protein" evidence="1">
    <location>
        <begin position="27"/>
        <end position="585"/>
    </location>
</feature>
<gene>
    <name evidence="2" type="ORF">IAC07_00355</name>
</gene>
<protein>
    <recommendedName>
        <fullName evidence="4">Fibronectin type-III domain-containing protein</fullName>
    </recommendedName>
</protein>
<dbReference type="Proteomes" id="UP000771749">
    <property type="component" value="Unassembled WGS sequence"/>
</dbReference>
<organism evidence="2 3">
    <name type="scientific">Candidatus Cryptobacteroides gallistercoris</name>
    <dbReference type="NCBI Taxonomy" id="2840765"/>
    <lineage>
        <taxon>Bacteria</taxon>
        <taxon>Pseudomonadati</taxon>
        <taxon>Bacteroidota</taxon>
        <taxon>Bacteroidia</taxon>
        <taxon>Bacteroidales</taxon>
        <taxon>Candidatus Cryptobacteroides</taxon>
    </lineage>
</organism>
<reference evidence="2" key="2">
    <citation type="journal article" date="2021" name="PeerJ">
        <title>Extensive microbial diversity within the chicken gut microbiome revealed by metagenomics and culture.</title>
        <authorList>
            <person name="Gilroy R."/>
            <person name="Ravi A."/>
            <person name="Getino M."/>
            <person name="Pursley I."/>
            <person name="Horton D.L."/>
            <person name="Alikhan N.F."/>
            <person name="Baker D."/>
            <person name="Gharbi K."/>
            <person name="Hall N."/>
            <person name="Watson M."/>
            <person name="Adriaenssens E.M."/>
            <person name="Foster-Nyarko E."/>
            <person name="Jarju S."/>
            <person name="Secka A."/>
            <person name="Antonio M."/>
            <person name="Oren A."/>
            <person name="Chaudhuri R.R."/>
            <person name="La Ragione R."/>
            <person name="Hildebrand F."/>
            <person name="Pallen M.J."/>
        </authorList>
    </citation>
    <scope>NUCLEOTIDE SEQUENCE</scope>
    <source>
        <strain evidence="2">F1-3629</strain>
    </source>
</reference>
<name>A0A940IFQ0_9BACT</name>
<keyword evidence="1" id="KW-0732">Signal</keyword>
<evidence type="ECO:0000313" key="3">
    <source>
        <dbReference type="Proteomes" id="UP000771749"/>
    </source>
</evidence>
<dbReference type="PROSITE" id="PS51257">
    <property type="entry name" value="PROKAR_LIPOPROTEIN"/>
    <property type="match status" value="1"/>
</dbReference>
<evidence type="ECO:0000256" key="1">
    <source>
        <dbReference type="SAM" id="SignalP"/>
    </source>
</evidence>
<proteinExistence type="predicted"/>
<feature type="signal peptide" evidence="1">
    <location>
        <begin position="1"/>
        <end position="26"/>
    </location>
</feature>
<dbReference type="EMBL" id="JADIMJ010000008">
    <property type="protein sequence ID" value="MBO8453158.1"/>
    <property type="molecule type" value="Genomic_DNA"/>
</dbReference>